<sequence length="97" mass="11287">MVDADHYSICKPHTKGAEVYRHVSSFLKKKNEFISQQERIELKVDGLSGELKKFNRAVTELDHFSHAQPFATEILDNELSQQLDRIINSGFLMYFQQ</sequence>
<organism evidence="1 2">
    <name type="scientific">Vibrio fortis</name>
    <dbReference type="NCBI Taxonomy" id="212667"/>
    <lineage>
        <taxon>Bacteria</taxon>
        <taxon>Pseudomonadati</taxon>
        <taxon>Pseudomonadota</taxon>
        <taxon>Gammaproteobacteria</taxon>
        <taxon>Vibrionales</taxon>
        <taxon>Vibrionaceae</taxon>
        <taxon>Vibrio</taxon>
    </lineage>
</organism>
<accession>A0A5N3QXW1</accession>
<comment type="caution">
    <text evidence="1">The sequence shown here is derived from an EMBL/GenBank/DDBJ whole genome shotgun (WGS) entry which is preliminary data.</text>
</comment>
<evidence type="ECO:0000313" key="2">
    <source>
        <dbReference type="Proteomes" id="UP000326789"/>
    </source>
</evidence>
<name>A0A5N3QXW1_9VIBR</name>
<evidence type="ECO:0000313" key="1">
    <source>
        <dbReference type="EMBL" id="KAB0287048.1"/>
    </source>
</evidence>
<dbReference type="Proteomes" id="UP000326789">
    <property type="component" value="Unassembled WGS sequence"/>
</dbReference>
<dbReference type="AlphaFoldDB" id="A0A5N3QXW1"/>
<proteinExistence type="predicted"/>
<protein>
    <submittedName>
        <fullName evidence="1">Uncharacterized protein</fullName>
    </submittedName>
</protein>
<dbReference type="RefSeq" id="WP_150872534.1">
    <property type="nucleotide sequence ID" value="NZ_VWSE01000008.1"/>
</dbReference>
<reference evidence="1 2" key="1">
    <citation type="submission" date="2019-09" db="EMBL/GenBank/DDBJ databases">
        <title>Whole genome sequence of Vibrio fortis.</title>
        <authorList>
            <person name="Das S.K."/>
        </authorList>
    </citation>
    <scope>NUCLEOTIDE SEQUENCE [LARGE SCALE GENOMIC DNA]</scope>
    <source>
        <strain evidence="1 2">AN60</strain>
    </source>
</reference>
<dbReference type="EMBL" id="VWSE01000008">
    <property type="protein sequence ID" value="KAB0287048.1"/>
    <property type="molecule type" value="Genomic_DNA"/>
</dbReference>
<gene>
    <name evidence="1" type="ORF">F2P58_20680</name>
</gene>